<reference evidence="1" key="1">
    <citation type="journal article" date="2014" name="Int. J. Syst. Evol. Microbiol.">
        <title>Complete genome sequence of Corynebacterium casei LMG S-19264T (=DSM 44701T), isolated from a smear-ripened cheese.</title>
        <authorList>
            <consortium name="US DOE Joint Genome Institute (JGI-PGF)"/>
            <person name="Walter F."/>
            <person name="Albersmeier A."/>
            <person name="Kalinowski J."/>
            <person name="Ruckert C."/>
        </authorList>
    </citation>
    <scope>NUCLEOTIDE SEQUENCE</scope>
    <source>
        <strain evidence="1">CGMCC 4.7272</strain>
    </source>
</reference>
<gene>
    <name evidence="1" type="ORF">GCM10012282_76280</name>
</gene>
<organism evidence="1 2">
    <name type="scientific">Streptomyces lacrimifluminis</name>
    <dbReference type="NCBI Taxonomy" id="1500077"/>
    <lineage>
        <taxon>Bacteria</taxon>
        <taxon>Bacillati</taxon>
        <taxon>Actinomycetota</taxon>
        <taxon>Actinomycetes</taxon>
        <taxon>Kitasatosporales</taxon>
        <taxon>Streptomycetaceae</taxon>
        <taxon>Streptomyces</taxon>
    </lineage>
</organism>
<proteinExistence type="predicted"/>
<evidence type="ECO:0000313" key="1">
    <source>
        <dbReference type="EMBL" id="GGJ68018.1"/>
    </source>
</evidence>
<reference evidence="1" key="2">
    <citation type="submission" date="2020-09" db="EMBL/GenBank/DDBJ databases">
        <authorList>
            <person name="Sun Q."/>
            <person name="Zhou Y."/>
        </authorList>
    </citation>
    <scope>NUCLEOTIDE SEQUENCE</scope>
    <source>
        <strain evidence="1">CGMCC 4.7272</strain>
    </source>
</reference>
<evidence type="ECO:0000313" key="2">
    <source>
        <dbReference type="Proteomes" id="UP000625682"/>
    </source>
</evidence>
<keyword evidence="2" id="KW-1185">Reference proteome</keyword>
<comment type="caution">
    <text evidence="1">The sequence shown here is derived from an EMBL/GenBank/DDBJ whole genome shotgun (WGS) entry which is preliminary data.</text>
</comment>
<name>A0A917UMH1_9ACTN</name>
<sequence length="67" mass="6822">MRADTRVTGKAVIAAAAAATAAARSGGIQIAAMTPASPAIPASTKQAIHKWTRPATIPPPMIWKNTS</sequence>
<accession>A0A917UMH1</accession>
<dbReference type="AlphaFoldDB" id="A0A917UMH1"/>
<dbReference type="Proteomes" id="UP000625682">
    <property type="component" value="Unassembled WGS sequence"/>
</dbReference>
<dbReference type="EMBL" id="BMMU01000048">
    <property type="protein sequence ID" value="GGJ68018.1"/>
    <property type="molecule type" value="Genomic_DNA"/>
</dbReference>
<protein>
    <submittedName>
        <fullName evidence="1">Uncharacterized protein</fullName>
    </submittedName>
</protein>